<accession>A0A8J7K0Y5</accession>
<keyword evidence="2" id="KW-1185">Reference proteome</keyword>
<dbReference type="InterPro" id="IPR047715">
    <property type="entry name" value="EboA_dom"/>
</dbReference>
<dbReference type="RefSeq" id="WP_193919531.1">
    <property type="nucleotide sequence ID" value="NZ_JADEWL010000024.1"/>
</dbReference>
<dbReference type="InterPro" id="IPR047716">
    <property type="entry name" value="EboA"/>
</dbReference>
<dbReference type="NCBIfam" id="NF035938">
    <property type="entry name" value="EboA_domain"/>
    <property type="match status" value="1"/>
</dbReference>
<organism evidence="1 2">
    <name type="scientific">Plectonema cf. radiosum LEGE 06105</name>
    <dbReference type="NCBI Taxonomy" id="945769"/>
    <lineage>
        <taxon>Bacteria</taxon>
        <taxon>Bacillati</taxon>
        <taxon>Cyanobacteriota</taxon>
        <taxon>Cyanophyceae</taxon>
        <taxon>Oscillatoriophycideae</taxon>
        <taxon>Oscillatoriales</taxon>
        <taxon>Microcoleaceae</taxon>
        <taxon>Plectonema</taxon>
    </lineage>
</organism>
<protein>
    <submittedName>
        <fullName evidence="1">EboA family metabolite traffic protein</fullName>
    </submittedName>
</protein>
<sequence>MTLATSFIKTQNISAEDLLYRWVSRLVNTEAVNWLNEKRQLIRDGAATRVFFTAFSAVPRYTGKKDIQPTVEELESASNICNNWFPANWTVDQAARVLLVLNLQFKDVEQYLRTLDQVFAAADMGELVALYQALPLLAHPEQLCDLLGAALRDRAAEGIRSNMTAVFNAVALQNPYPAEYLDNLAWNQMVLKALFVGSPLHLIQGLDERANPELARMLVDYAHERWAAGRDVSPELWRCVGKFANDEILTDLERILTESHTQPYSNGKGQQKLLERTAAALACAECPLPQAQDILAQYPELKADIQAGRLTWKNVRS</sequence>
<dbReference type="EMBL" id="JADEWL010000024">
    <property type="protein sequence ID" value="MBE9213037.1"/>
    <property type="molecule type" value="Genomic_DNA"/>
</dbReference>
<proteinExistence type="predicted"/>
<evidence type="ECO:0000313" key="1">
    <source>
        <dbReference type="EMBL" id="MBE9213037.1"/>
    </source>
</evidence>
<dbReference type="NCBIfam" id="NF035937">
    <property type="entry name" value="EboA_family"/>
    <property type="match status" value="1"/>
</dbReference>
<gene>
    <name evidence="1" type="primary">eboA</name>
    <name evidence="1" type="ORF">IQ247_10185</name>
</gene>
<comment type="caution">
    <text evidence="1">The sequence shown here is derived from an EMBL/GenBank/DDBJ whole genome shotgun (WGS) entry which is preliminary data.</text>
</comment>
<dbReference type="Proteomes" id="UP000620559">
    <property type="component" value="Unassembled WGS sequence"/>
</dbReference>
<name>A0A8J7K0Y5_9CYAN</name>
<evidence type="ECO:0000313" key="2">
    <source>
        <dbReference type="Proteomes" id="UP000620559"/>
    </source>
</evidence>
<dbReference type="AlphaFoldDB" id="A0A8J7K0Y5"/>
<reference evidence="1" key="1">
    <citation type="submission" date="2020-10" db="EMBL/GenBank/DDBJ databases">
        <authorList>
            <person name="Castelo-Branco R."/>
            <person name="Eusebio N."/>
            <person name="Adriana R."/>
            <person name="Vieira A."/>
            <person name="Brugerolle De Fraissinette N."/>
            <person name="Rezende De Castro R."/>
            <person name="Schneider M.P."/>
            <person name="Vasconcelos V."/>
            <person name="Leao P.N."/>
        </authorList>
    </citation>
    <scope>NUCLEOTIDE SEQUENCE</scope>
    <source>
        <strain evidence="1">LEGE 06105</strain>
    </source>
</reference>